<evidence type="ECO:0000256" key="6">
    <source>
        <dbReference type="ARBA" id="ARBA00022989"/>
    </source>
</evidence>
<dbReference type="InterPro" id="IPR036259">
    <property type="entry name" value="MFS_trans_sf"/>
</dbReference>
<evidence type="ECO:0000256" key="1">
    <source>
        <dbReference type="ARBA" id="ARBA00004651"/>
    </source>
</evidence>
<evidence type="ECO:0000313" key="10">
    <source>
        <dbReference type="EMBL" id="MDN3239488.1"/>
    </source>
</evidence>
<evidence type="ECO:0000256" key="8">
    <source>
        <dbReference type="SAM" id="Phobius"/>
    </source>
</evidence>
<feature type="transmembrane region" description="Helical" evidence="8">
    <location>
        <begin position="178"/>
        <end position="200"/>
    </location>
</feature>
<evidence type="ECO:0000313" key="11">
    <source>
        <dbReference type="Proteomes" id="UP001171902"/>
    </source>
</evidence>
<evidence type="ECO:0000256" key="7">
    <source>
        <dbReference type="ARBA" id="ARBA00023136"/>
    </source>
</evidence>
<evidence type="ECO:0000256" key="2">
    <source>
        <dbReference type="ARBA" id="ARBA00008335"/>
    </source>
</evidence>
<reference evidence="10" key="1">
    <citation type="submission" date="2023-06" db="EMBL/GenBank/DDBJ databases">
        <title>Gycomyces niveus sp.nov., a novel actinomycete isolated from soil in Shouguang.</title>
        <authorList>
            <person name="Yang X."/>
            <person name="Zhao J."/>
        </authorList>
    </citation>
    <scope>NUCLEOTIDE SEQUENCE</scope>
    <source>
        <strain evidence="10">NEAU C2</strain>
    </source>
</reference>
<accession>A0ABT7YLH7</accession>
<proteinExistence type="inferred from homology"/>
<feature type="transmembrane region" description="Helical" evidence="8">
    <location>
        <begin position="286"/>
        <end position="309"/>
    </location>
</feature>
<keyword evidence="11" id="KW-1185">Reference proteome</keyword>
<keyword evidence="4" id="KW-1003">Cell membrane</keyword>
<comment type="caution">
    <text evidence="10">The sequence shown here is derived from an EMBL/GenBank/DDBJ whole genome shotgun (WGS) entry which is preliminary data.</text>
</comment>
<feature type="transmembrane region" description="Helical" evidence="8">
    <location>
        <begin position="315"/>
        <end position="340"/>
    </location>
</feature>
<organism evidence="10 11">
    <name type="scientific">Glycomyces tritici</name>
    <dbReference type="NCBI Taxonomy" id="2665176"/>
    <lineage>
        <taxon>Bacteria</taxon>
        <taxon>Bacillati</taxon>
        <taxon>Actinomycetota</taxon>
        <taxon>Actinomycetes</taxon>
        <taxon>Glycomycetales</taxon>
        <taxon>Glycomycetaceae</taxon>
        <taxon>Glycomyces</taxon>
    </lineage>
</organism>
<feature type="transmembrane region" description="Helical" evidence="8">
    <location>
        <begin position="88"/>
        <end position="106"/>
    </location>
</feature>
<name>A0ABT7YLH7_9ACTN</name>
<dbReference type="CDD" id="cd17324">
    <property type="entry name" value="MFS_NepI_like"/>
    <property type="match status" value="1"/>
</dbReference>
<keyword evidence="5 8" id="KW-0812">Transmembrane</keyword>
<dbReference type="InterPro" id="IPR020846">
    <property type="entry name" value="MFS_dom"/>
</dbReference>
<feature type="transmembrane region" description="Helical" evidence="8">
    <location>
        <begin position="212"/>
        <end position="239"/>
    </location>
</feature>
<gene>
    <name evidence="10" type="ORF">QWI33_07110</name>
</gene>
<dbReference type="EMBL" id="JAUEMJ010000002">
    <property type="protein sequence ID" value="MDN3239488.1"/>
    <property type="molecule type" value="Genomic_DNA"/>
</dbReference>
<dbReference type="Gene3D" id="1.20.1250.20">
    <property type="entry name" value="MFS general substrate transporter like domains"/>
    <property type="match status" value="1"/>
</dbReference>
<evidence type="ECO:0000256" key="5">
    <source>
        <dbReference type="ARBA" id="ARBA00022692"/>
    </source>
</evidence>
<keyword evidence="7 8" id="KW-0472">Membrane</keyword>
<dbReference type="SUPFAM" id="SSF103473">
    <property type="entry name" value="MFS general substrate transporter"/>
    <property type="match status" value="1"/>
</dbReference>
<dbReference type="InterPro" id="IPR011701">
    <property type="entry name" value="MFS"/>
</dbReference>
<feature type="transmembrane region" description="Helical" evidence="8">
    <location>
        <begin position="259"/>
        <end position="279"/>
    </location>
</feature>
<dbReference type="PANTHER" id="PTHR43271">
    <property type="entry name" value="BLL2771 PROTEIN"/>
    <property type="match status" value="1"/>
</dbReference>
<feature type="domain" description="Major facilitator superfamily (MFS) profile" evidence="9">
    <location>
        <begin position="1"/>
        <end position="402"/>
    </location>
</feature>
<feature type="transmembrane region" description="Helical" evidence="8">
    <location>
        <begin position="21"/>
        <end position="41"/>
    </location>
</feature>
<evidence type="ECO:0000259" key="9">
    <source>
        <dbReference type="PROSITE" id="PS50850"/>
    </source>
</evidence>
<keyword evidence="6 8" id="KW-1133">Transmembrane helix</keyword>
<comment type="subcellular location">
    <subcellularLocation>
        <location evidence="1">Cell membrane</location>
        <topology evidence="1">Multi-pass membrane protein</topology>
    </subcellularLocation>
</comment>
<evidence type="ECO:0000256" key="3">
    <source>
        <dbReference type="ARBA" id="ARBA00022448"/>
    </source>
</evidence>
<protein>
    <submittedName>
        <fullName evidence="10">MFS transporter</fullName>
    </submittedName>
</protein>
<feature type="transmembrane region" description="Helical" evidence="8">
    <location>
        <begin position="61"/>
        <end position="81"/>
    </location>
</feature>
<feature type="transmembrane region" description="Helical" evidence="8">
    <location>
        <begin position="112"/>
        <end position="134"/>
    </location>
</feature>
<dbReference type="RefSeq" id="WP_289956302.1">
    <property type="nucleotide sequence ID" value="NZ_JAUEMJ010000002.1"/>
</dbReference>
<dbReference type="Pfam" id="PF07690">
    <property type="entry name" value="MFS_1"/>
    <property type="match status" value="1"/>
</dbReference>
<sequence>MTAAVSALPAADDTDLLVVPWPAAITAAAVTCVAVASVYLTQPIFPEIAAHFGVADEQARYAFTGASLAYALSFFLFGPLTDRVPLRLMGAAGAVVMAALLAAAAFSPGFGVFVAVLALAGIAAAAVPSAMIALMPRLAPPGMKGMLFGLVIGASVAGITLGRSVTGVVTEWTDWRTAVVSVAVLNLLGAAAMLTLPRLASSGDTGKPLRSAYAAVLGLFRIPATVRLLALGVCLFFGYLGVATFLTYRLQAAPFEYDVAAIGLLNLAGLVGVVGAPAAGRLVPRIGAPAVVFTGLGTVLAGIALLGFAAHPAVIAAGTLLLFAGVFACQPAVLVMLAAAAPPGSQGGASSLYMLVCLLAGSAASAALGPVWTGGGWTGVVLTGIAAVLAAAVLASAARSRRPVPEPSQGGN</sequence>
<comment type="similarity">
    <text evidence="2">Belongs to the major facilitator superfamily.</text>
</comment>
<keyword evidence="3" id="KW-0813">Transport</keyword>
<dbReference type="PANTHER" id="PTHR43271:SF2">
    <property type="entry name" value="BLL2771 PROTEIN"/>
    <property type="match status" value="1"/>
</dbReference>
<feature type="transmembrane region" description="Helical" evidence="8">
    <location>
        <begin position="146"/>
        <end position="166"/>
    </location>
</feature>
<evidence type="ECO:0000256" key="4">
    <source>
        <dbReference type="ARBA" id="ARBA00022475"/>
    </source>
</evidence>
<feature type="transmembrane region" description="Helical" evidence="8">
    <location>
        <begin position="352"/>
        <end position="371"/>
    </location>
</feature>
<dbReference type="PROSITE" id="PS50850">
    <property type="entry name" value="MFS"/>
    <property type="match status" value="1"/>
</dbReference>
<feature type="transmembrane region" description="Helical" evidence="8">
    <location>
        <begin position="377"/>
        <end position="398"/>
    </location>
</feature>
<dbReference type="Proteomes" id="UP001171902">
    <property type="component" value="Unassembled WGS sequence"/>
</dbReference>